<dbReference type="Proteomes" id="UP001558613">
    <property type="component" value="Unassembled WGS sequence"/>
</dbReference>
<organism evidence="1 2">
    <name type="scientific">Cirrhinus molitorella</name>
    <name type="common">mud carp</name>
    <dbReference type="NCBI Taxonomy" id="172907"/>
    <lineage>
        <taxon>Eukaryota</taxon>
        <taxon>Metazoa</taxon>
        <taxon>Chordata</taxon>
        <taxon>Craniata</taxon>
        <taxon>Vertebrata</taxon>
        <taxon>Euteleostomi</taxon>
        <taxon>Actinopterygii</taxon>
        <taxon>Neopterygii</taxon>
        <taxon>Teleostei</taxon>
        <taxon>Ostariophysi</taxon>
        <taxon>Cypriniformes</taxon>
        <taxon>Cyprinidae</taxon>
        <taxon>Labeoninae</taxon>
        <taxon>Labeonini</taxon>
        <taxon>Cirrhinus</taxon>
    </lineage>
</organism>
<proteinExistence type="predicted"/>
<keyword evidence="2" id="KW-1185">Reference proteome</keyword>
<reference evidence="1 2" key="1">
    <citation type="submission" date="2023-09" db="EMBL/GenBank/DDBJ databases">
        <authorList>
            <person name="Wang M."/>
        </authorList>
    </citation>
    <scope>NUCLEOTIDE SEQUENCE [LARGE SCALE GENOMIC DNA]</scope>
    <source>
        <strain evidence="1">GT-2023</strain>
        <tissue evidence="1">Liver</tissue>
    </source>
</reference>
<dbReference type="EMBL" id="JAYMGO010000004">
    <property type="protein sequence ID" value="KAL1275258.1"/>
    <property type="molecule type" value="Genomic_DNA"/>
</dbReference>
<comment type="caution">
    <text evidence="1">The sequence shown here is derived from an EMBL/GenBank/DDBJ whole genome shotgun (WGS) entry which is preliminary data.</text>
</comment>
<gene>
    <name evidence="1" type="ORF">QQF64_034881</name>
</gene>
<evidence type="ECO:0000313" key="2">
    <source>
        <dbReference type="Proteomes" id="UP001558613"/>
    </source>
</evidence>
<name>A0ABR3NEV8_9TELE</name>
<protein>
    <submittedName>
        <fullName evidence="1">Uncharacterized protein</fullName>
    </submittedName>
</protein>
<accession>A0ABR3NEV8</accession>
<evidence type="ECO:0000313" key="1">
    <source>
        <dbReference type="EMBL" id="KAL1275258.1"/>
    </source>
</evidence>
<sequence>MFSAGPRQLNLLFAFNIMDKSADISASAPAPSLRNFFPPRWNQSSIPRRALPWAETPDDCRRARREGFWVL</sequence>